<gene>
    <name evidence="1" type="ORF">RclHR1_30230001</name>
    <name evidence="2" type="ORF">RclHR1_31950001</name>
</gene>
<sequence>MAEETKKQNDYETFPFDSFVEIVDDSHEDVPEILYKENEETITEVETEITEKSKPYYSKIWEYFEKK</sequence>
<keyword evidence="3" id="KW-1185">Reference proteome</keyword>
<reference evidence="1 3" key="1">
    <citation type="submission" date="2017-11" db="EMBL/GenBank/DDBJ databases">
        <title>The genome of Rhizophagus clarus HR1 reveals common genetic basis of auxotrophy among arbuscular mycorrhizal fungi.</title>
        <authorList>
            <person name="Kobayashi Y."/>
        </authorList>
    </citation>
    <scope>NUCLEOTIDE SEQUENCE [LARGE SCALE GENOMIC DNA]</scope>
    <source>
        <strain evidence="1 3">HR1</strain>
    </source>
</reference>
<evidence type="ECO:0000313" key="3">
    <source>
        <dbReference type="Proteomes" id="UP000247702"/>
    </source>
</evidence>
<dbReference type="EMBL" id="BEXD01002251">
    <property type="protein sequence ID" value="GBB97646.1"/>
    <property type="molecule type" value="Genomic_DNA"/>
</dbReference>
<evidence type="ECO:0000313" key="1">
    <source>
        <dbReference type="EMBL" id="GBB97646.1"/>
    </source>
</evidence>
<dbReference type="EMBL" id="BEXD01002441">
    <property type="protein sequence ID" value="GBB98299.1"/>
    <property type="molecule type" value="Genomic_DNA"/>
</dbReference>
<organism evidence="1 3">
    <name type="scientific">Rhizophagus clarus</name>
    <dbReference type="NCBI Taxonomy" id="94130"/>
    <lineage>
        <taxon>Eukaryota</taxon>
        <taxon>Fungi</taxon>
        <taxon>Fungi incertae sedis</taxon>
        <taxon>Mucoromycota</taxon>
        <taxon>Glomeromycotina</taxon>
        <taxon>Glomeromycetes</taxon>
        <taxon>Glomerales</taxon>
        <taxon>Glomeraceae</taxon>
        <taxon>Rhizophagus</taxon>
    </lineage>
</organism>
<name>A0A2Z6RZZ0_9GLOM</name>
<proteinExistence type="predicted"/>
<comment type="caution">
    <text evidence="1">The sequence shown here is derived from an EMBL/GenBank/DDBJ whole genome shotgun (WGS) entry which is preliminary data.</text>
</comment>
<accession>A0A2Z6RZZ0</accession>
<dbReference type="AlphaFoldDB" id="A0A2Z6RZZ0"/>
<dbReference type="Proteomes" id="UP000247702">
    <property type="component" value="Unassembled WGS sequence"/>
</dbReference>
<protein>
    <submittedName>
        <fullName evidence="1">Uncharacterized protein</fullName>
    </submittedName>
</protein>
<evidence type="ECO:0000313" key="2">
    <source>
        <dbReference type="EMBL" id="GBB98299.1"/>
    </source>
</evidence>